<evidence type="ECO:0000256" key="4">
    <source>
        <dbReference type="ARBA" id="ARBA00022884"/>
    </source>
</evidence>
<reference evidence="9" key="1">
    <citation type="submission" date="2018-12" db="EMBL/GenBank/DDBJ databases">
        <authorList>
            <person name="Syme R.A."/>
            <person name="Farfan-Caceres L."/>
            <person name="Lichtenzveig J."/>
        </authorList>
    </citation>
    <scope>NUCLEOTIDE SEQUENCE</scope>
    <source>
        <strain evidence="9">Al4</strain>
    </source>
</reference>
<comment type="caution">
    <text evidence="9">The sequence shown here is derived from an EMBL/GenBank/DDBJ whole genome shotgun (WGS) entry which is preliminary data.</text>
</comment>
<dbReference type="InterPro" id="IPR036974">
    <property type="entry name" value="PUA_sf"/>
</dbReference>
<dbReference type="FunFam" id="3.10.450.220:FF:000001">
    <property type="entry name" value="60S ribosome subunit biogenesis protein NIP7 homolog"/>
    <property type="match status" value="1"/>
</dbReference>
<dbReference type="InterPro" id="IPR002478">
    <property type="entry name" value="PUA"/>
</dbReference>
<dbReference type="SUPFAM" id="SSF88697">
    <property type="entry name" value="PUA domain-like"/>
    <property type="match status" value="1"/>
</dbReference>
<comment type="subcellular location">
    <subcellularLocation>
        <location evidence="1">Nucleus</location>
        <location evidence="1">Nucleolus</location>
    </subcellularLocation>
</comment>
<accession>A0A8H7ME46</accession>
<reference evidence="9" key="2">
    <citation type="submission" date="2020-09" db="EMBL/GenBank/DDBJ databases">
        <title>Reference genome assembly for Australian Ascochyta lentis isolate Al4.</title>
        <authorList>
            <person name="Lee R.C."/>
            <person name="Farfan-Caceres L.M."/>
            <person name="Debler J.W."/>
            <person name="Williams A.H."/>
            <person name="Henares B.M."/>
        </authorList>
    </citation>
    <scope>NUCLEOTIDE SEQUENCE</scope>
    <source>
        <strain evidence="9">Al4</strain>
    </source>
</reference>
<evidence type="ECO:0000313" key="10">
    <source>
        <dbReference type="Proteomes" id="UP000651452"/>
    </source>
</evidence>
<dbReference type="Proteomes" id="UP000651452">
    <property type="component" value="Unassembled WGS sequence"/>
</dbReference>
<dbReference type="SUPFAM" id="SSF88802">
    <property type="entry name" value="Pre-PUA domain"/>
    <property type="match status" value="1"/>
</dbReference>
<dbReference type="PIRSF" id="PIRSF017190">
    <property type="entry name" value="Rbsml_synth_fac_NIP7"/>
    <property type="match status" value="1"/>
</dbReference>
<keyword evidence="3 7" id="KW-0690">Ribosome biogenesis</keyword>
<comment type="subunit">
    <text evidence="7">Interacts with pre-ribosome complex.</text>
</comment>
<keyword evidence="10" id="KW-1185">Reference proteome</keyword>
<keyword evidence="5 7" id="KW-0539">Nucleus</keyword>
<dbReference type="GO" id="GO:1902626">
    <property type="term" value="P:assembly of large subunit precursor of preribosome"/>
    <property type="evidence" value="ECO:0007669"/>
    <property type="project" value="UniProtKB-ARBA"/>
</dbReference>
<dbReference type="CDD" id="cd21151">
    <property type="entry name" value="PUA_Nip7-like"/>
    <property type="match status" value="1"/>
</dbReference>
<evidence type="ECO:0000313" key="9">
    <source>
        <dbReference type="EMBL" id="KAF9691553.1"/>
    </source>
</evidence>
<evidence type="ECO:0000259" key="8">
    <source>
        <dbReference type="SMART" id="SM00359"/>
    </source>
</evidence>
<dbReference type="InterPro" id="IPR016686">
    <property type="entry name" value="Ribosomal_synth_fac_NIP7"/>
</dbReference>
<dbReference type="AlphaFoldDB" id="A0A8H7ME46"/>
<evidence type="ECO:0000256" key="2">
    <source>
        <dbReference type="ARBA" id="ARBA00009895"/>
    </source>
</evidence>
<dbReference type="InterPro" id="IPR005155">
    <property type="entry name" value="UPF0113_PUA"/>
</dbReference>
<sequence length="183" mass="20153">MRPLTEPETKVLFEKLATYCGKGIANLIADPAGGNDRNVFRGSRCYYVRESLANLATSVARDNLLSLGVCLGKFTKTGKFRLHITALSIIAPHARYKVWVKSNGEMPFLYGGNVLKAHVGRWSEDCPEHQGVVVLSMNDTPLGFGVSARSTAEARKLDPTGIVTFRQADIGEYLREEDTLFTT</sequence>
<dbReference type="GO" id="GO:0005730">
    <property type="term" value="C:nucleolus"/>
    <property type="evidence" value="ECO:0007669"/>
    <property type="project" value="UniProtKB-SubCell"/>
</dbReference>
<dbReference type="GO" id="GO:0003723">
    <property type="term" value="F:RNA binding"/>
    <property type="evidence" value="ECO:0007669"/>
    <property type="project" value="UniProtKB-KW"/>
</dbReference>
<dbReference type="EMBL" id="RZGK01000020">
    <property type="protein sequence ID" value="KAF9691553.1"/>
    <property type="molecule type" value="Genomic_DNA"/>
</dbReference>
<dbReference type="PROSITE" id="PS50890">
    <property type="entry name" value="PUA"/>
    <property type="match status" value="1"/>
</dbReference>
<dbReference type="Pfam" id="PF03657">
    <property type="entry name" value="UPF0113"/>
    <property type="match status" value="1"/>
</dbReference>
<protein>
    <recommendedName>
        <fullName evidence="7">60S ribosome subunit biogenesis protein NIP7</fullName>
    </recommendedName>
</protein>
<dbReference type="InterPro" id="IPR055359">
    <property type="entry name" value="Nip7_N_euk"/>
</dbReference>
<keyword evidence="4 7" id="KW-0694">RNA-binding</keyword>
<name>A0A8H7ME46_9PLEO</name>
<comment type="function">
    <text evidence="6 7">Required for proper 27S pre-rRNA processing and 60S ribosome subunit assembly.</text>
</comment>
<dbReference type="FunFam" id="2.30.130.10:FF:000002">
    <property type="entry name" value="60S ribosome subunit biogenesis protein NIP7 homolog"/>
    <property type="match status" value="1"/>
</dbReference>
<evidence type="ECO:0000256" key="5">
    <source>
        <dbReference type="ARBA" id="ARBA00023242"/>
    </source>
</evidence>
<dbReference type="InterPro" id="IPR015947">
    <property type="entry name" value="PUA-like_sf"/>
</dbReference>
<dbReference type="Pfam" id="PF17833">
    <property type="entry name" value="pre-PUA_NIP7"/>
    <property type="match status" value="1"/>
</dbReference>
<evidence type="ECO:0000256" key="6">
    <source>
        <dbReference type="ARBA" id="ARBA00054591"/>
    </source>
</evidence>
<dbReference type="SMART" id="SM00359">
    <property type="entry name" value="PUA"/>
    <property type="match status" value="1"/>
</dbReference>
<organism evidence="9 10">
    <name type="scientific">Ascochyta lentis</name>
    <dbReference type="NCBI Taxonomy" id="205686"/>
    <lineage>
        <taxon>Eukaryota</taxon>
        <taxon>Fungi</taxon>
        <taxon>Dikarya</taxon>
        <taxon>Ascomycota</taxon>
        <taxon>Pezizomycotina</taxon>
        <taxon>Dothideomycetes</taxon>
        <taxon>Pleosporomycetidae</taxon>
        <taxon>Pleosporales</taxon>
        <taxon>Pleosporineae</taxon>
        <taxon>Didymellaceae</taxon>
        <taxon>Ascochyta</taxon>
    </lineage>
</organism>
<dbReference type="CDD" id="cd21146">
    <property type="entry name" value="Nip7_N_euk"/>
    <property type="match status" value="1"/>
</dbReference>
<evidence type="ECO:0000256" key="1">
    <source>
        <dbReference type="ARBA" id="ARBA00004604"/>
    </source>
</evidence>
<evidence type="ECO:0000256" key="7">
    <source>
        <dbReference type="PIRNR" id="PIRNR017190"/>
    </source>
</evidence>
<feature type="domain" description="PUA" evidence="8">
    <location>
        <begin position="96"/>
        <end position="171"/>
    </location>
</feature>
<evidence type="ECO:0000256" key="3">
    <source>
        <dbReference type="ARBA" id="ARBA00022517"/>
    </source>
</evidence>
<dbReference type="OrthoDB" id="27490at2759"/>
<gene>
    <name evidence="9" type="ORF">EKO04_010421</name>
</gene>
<dbReference type="Gene3D" id="3.10.450.220">
    <property type="match status" value="1"/>
</dbReference>
<proteinExistence type="inferred from homology"/>
<comment type="similarity">
    <text evidence="2 7">Belongs to the NIP7 family.</text>
</comment>
<dbReference type="Gene3D" id="2.30.130.10">
    <property type="entry name" value="PUA domain"/>
    <property type="match status" value="1"/>
</dbReference>
<dbReference type="InterPro" id="IPR040598">
    <property type="entry name" value="NIP7_N"/>
</dbReference>